<protein>
    <submittedName>
        <fullName evidence="2">(wild Malaysian banana) hypothetical protein</fullName>
    </submittedName>
</protein>
<feature type="compositionally biased region" description="Polar residues" evidence="1">
    <location>
        <begin position="179"/>
        <end position="193"/>
    </location>
</feature>
<evidence type="ECO:0000256" key="1">
    <source>
        <dbReference type="SAM" id="MobiDB-lite"/>
    </source>
</evidence>
<gene>
    <name evidence="2" type="ORF">GSMUA_239930.1</name>
</gene>
<dbReference type="EMBL" id="HG996474">
    <property type="protein sequence ID" value="CAG1836024.1"/>
    <property type="molecule type" value="Genomic_DNA"/>
</dbReference>
<organism evidence="2">
    <name type="scientific">Musa acuminata subsp. malaccensis</name>
    <name type="common">Wild banana</name>
    <name type="synonym">Musa malaccensis</name>
    <dbReference type="NCBI Taxonomy" id="214687"/>
    <lineage>
        <taxon>Eukaryota</taxon>
        <taxon>Viridiplantae</taxon>
        <taxon>Streptophyta</taxon>
        <taxon>Embryophyta</taxon>
        <taxon>Tracheophyta</taxon>
        <taxon>Spermatophyta</taxon>
        <taxon>Magnoliopsida</taxon>
        <taxon>Liliopsida</taxon>
        <taxon>Zingiberales</taxon>
        <taxon>Musaceae</taxon>
        <taxon>Musa</taxon>
    </lineage>
</organism>
<accession>A0A8D7F0X8</accession>
<sequence>MDLETLELFPFLYSVFISAVTGMPFFHSVCLQGNLDDVAVAGKIPRIHANSVRHSLSGSLLGYSASSFGQADNGGTRKIKEKECSVIEFGTKDNIMKIDCLSWGSKPNMKRAHTCSATYGEASQSTDGANTWQEKAGYFCSEDDLEHKRMKHYSEGHGTGSYRDPSIDGRSPFKVQPFKVQTSRSNENIFDGS</sequence>
<reference evidence="2" key="1">
    <citation type="submission" date="2021-03" db="EMBL/GenBank/DDBJ databases">
        <authorList>
            <consortium name="Genoscope - CEA"/>
            <person name="William W."/>
        </authorList>
    </citation>
    <scope>NUCLEOTIDE SEQUENCE</scope>
    <source>
        <strain evidence="2">Doubled-haploid Pahang</strain>
    </source>
</reference>
<dbReference type="AlphaFoldDB" id="A0A8D7F0X8"/>
<name>A0A8D7F0X8_MUSAM</name>
<feature type="region of interest" description="Disordered" evidence="1">
    <location>
        <begin position="153"/>
        <end position="193"/>
    </location>
</feature>
<evidence type="ECO:0000313" key="2">
    <source>
        <dbReference type="EMBL" id="CAG1836024.1"/>
    </source>
</evidence>
<proteinExistence type="predicted"/>